<sequence length="302" mass="34562">MGSFGAAGRGSADHPTWVQCIRKDGPPQIRFFPPLPLLNDRLEPSAMGKTRDFEKISYCAIITVDINADKAYIWDMNFLEVRTELERHRGRTDIKLDELVEIANHLISLVVPEQPSDRVTKILNERTLRYYIAEGLIDRPLGKEGTAALYGYRHLLQILAIKLLQGNFLPIRRIREILANKSNEEMEMILAEGLEGPVTNLRPAFRQPLGDLPLARMATPSRRRLLLQEPEVPWRANSLEPTPSLLMEMAEMKTPSPIKNTWERFVLGDGIELHVRTDRKGELRTSEIRRMVERLLQSLKGK</sequence>
<dbReference type="InterPro" id="IPR000551">
    <property type="entry name" value="MerR-type_HTH_dom"/>
</dbReference>
<name>A0A7V6A4U7_9BACT</name>
<evidence type="ECO:0000259" key="1">
    <source>
        <dbReference type="Pfam" id="PF13411"/>
    </source>
</evidence>
<dbReference type="EMBL" id="DTGR01000178">
    <property type="protein sequence ID" value="HHS30289.1"/>
    <property type="molecule type" value="Genomic_DNA"/>
</dbReference>
<organism evidence="2">
    <name type="scientific">Desulfobacca acetoxidans</name>
    <dbReference type="NCBI Taxonomy" id="60893"/>
    <lineage>
        <taxon>Bacteria</taxon>
        <taxon>Pseudomonadati</taxon>
        <taxon>Thermodesulfobacteriota</taxon>
        <taxon>Desulfobaccia</taxon>
        <taxon>Desulfobaccales</taxon>
        <taxon>Desulfobaccaceae</taxon>
        <taxon>Desulfobacca</taxon>
    </lineage>
</organism>
<evidence type="ECO:0000313" key="2">
    <source>
        <dbReference type="EMBL" id="HHS30289.1"/>
    </source>
</evidence>
<dbReference type="AlphaFoldDB" id="A0A7V6A4U7"/>
<dbReference type="SUPFAM" id="SSF46955">
    <property type="entry name" value="Putative DNA-binding domain"/>
    <property type="match status" value="1"/>
</dbReference>
<accession>A0A7V6A4U7</accession>
<reference evidence="2" key="1">
    <citation type="journal article" date="2020" name="mSystems">
        <title>Genome- and Community-Level Interaction Insights into Carbon Utilization and Element Cycling Functions of Hydrothermarchaeota in Hydrothermal Sediment.</title>
        <authorList>
            <person name="Zhou Z."/>
            <person name="Liu Y."/>
            <person name="Xu W."/>
            <person name="Pan J."/>
            <person name="Luo Z.H."/>
            <person name="Li M."/>
        </authorList>
    </citation>
    <scope>NUCLEOTIDE SEQUENCE [LARGE SCALE GENOMIC DNA]</scope>
    <source>
        <strain evidence="2">SpSt-767</strain>
    </source>
</reference>
<dbReference type="CDD" id="cd00592">
    <property type="entry name" value="HTH_MerR-like"/>
    <property type="match status" value="1"/>
</dbReference>
<dbReference type="GO" id="GO:0003677">
    <property type="term" value="F:DNA binding"/>
    <property type="evidence" value="ECO:0007669"/>
    <property type="project" value="InterPro"/>
</dbReference>
<comment type="caution">
    <text evidence="2">The sequence shown here is derived from an EMBL/GenBank/DDBJ whole genome shotgun (WGS) entry which is preliminary data.</text>
</comment>
<dbReference type="InterPro" id="IPR009061">
    <property type="entry name" value="DNA-bd_dom_put_sf"/>
</dbReference>
<proteinExistence type="predicted"/>
<gene>
    <name evidence="2" type="ORF">ENV52_11385</name>
</gene>
<dbReference type="Pfam" id="PF13411">
    <property type="entry name" value="MerR_1"/>
    <property type="match status" value="1"/>
</dbReference>
<dbReference type="Gene3D" id="1.10.1660.10">
    <property type="match status" value="1"/>
</dbReference>
<feature type="domain" description="HTH merR-type" evidence="1">
    <location>
        <begin position="124"/>
        <end position="180"/>
    </location>
</feature>
<dbReference type="GO" id="GO:0006355">
    <property type="term" value="P:regulation of DNA-templated transcription"/>
    <property type="evidence" value="ECO:0007669"/>
    <property type="project" value="InterPro"/>
</dbReference>
<protein>
    <submittedName>
        <fullName evidence="2">MerR family transcriptional regulator</fullName>
    </submittedName>
</protein>